<dbReference type="GeneTree" id="ENSGT00530000063870"/>
<evidence type="ECO:0000259" key="2">
    <source>
        <dbReference type="Pfam" id="PF15269"/>
    </source>
</evidence>
<accession>A0A4W4HQI7</accession>
<reference evidence="3" key="3">
    <citation type="submission" date="2020-05" db="EMBL/GenBank/DDBJ databases">
        <title>Electrophorus electricus (electric eel) genome, fEleEle1, primary haplotype.</title>
        <authorList>
            <person name="Myers G."/>
            <person name="Meyer A."/>
            <person name="Fedrigo O."/>
            <person name="Formenti G."/>
            <person name="Rhie A."/>
            <person name="Tracey A."/>
            <person name="Sims Y."/>
            <person name="Jarvis E.D."/>
        </authorList>
    </citation>
    <scope>NUCLEOTIDE SEQUENCE [LARGE SCALE GENOMIC DNA]</scope>
</reference>
<reference evidence="3" key="5">
    <citation type="submission" date="2025-09" db="UniProtKB">
        <authorList>
            <consortium name="Ensembl"/>
        </authorList>
    </citation>
    <scope>IDENTIFICATION</scope>
</reference>
<feature type="region of interest" description="Disordered" evidence="1">
    <location>
        <begin position="262"/>
        <end position="296"/>
    </location>
</feature>
<feature type="domain" description="Zinc finger protein 750-like zinc finger" evidence="2">
    <location>
        <begin position="16"/>
        <end position="66"/>
    </location>
</feature>
<gene>
    <name evidence="3" type="primary">prr35</name>
</gene>
<dbReference type="Pfam" id="PF15269">
    <property type="entry name" value="zf-C2H2_7"/>
    <property type="match status" value="1"/>
</dbReference>
<dbReference type="PANTHER" id="PTHR14678:SF2">
    <property type="entry name" value="PROLINE-RICH PROTEIN 35"/>
    <property type="match status" value="1"/>
</dbReference>
<reference evidence="3" key="4">
    <citation type="submission" date="2025-08" db="UniProtKB">
        <authorList>
            <consortium name="Ensembl"/>
        </authorList>
    </citation>
    <scope>IDENTIFICATION</scope>
</reference>
<evidence type="ECO:0000256" key="1">
    <source>
        <dbReference type="SAM" id="MobiDB-lite"/>
    </source>
</evidence>
<dbReference type="OMA" id="WKPGMGG"/>
<dbReference type="InterPro" id="IPR039363">
    <property type="entry name" value="ZNF750"/>
</dbReference>
<feature type="compositionally biased region" description="Acidic residues" evidence="1">
    <location>
        <begin position="397"/>
        <end position="408"/>
    </location>
</feature>
<keyword evidence="4" id="KW-1185">Reference proteome</keyword>
<evidence type="ECO:0000313" key="4">
    <source>
        <dbReference type="Proteomes" id="UP000314983"/>
    </source>
</evidence>
<dbReference type="Proteomes" id="UP000314983">
    <property type="component" value="Chromosome 10"/>
</dbReference>
<reference evidence="4" key="2">
    <citation type="journal article" date="2017" name="Sci. Adv.">
        <title>A tail of two voltages: Proteomic comparison of the three electric organs of the electric eel.</title>
        <authorList>
            <person name="Traeger L.L."/>
            <person name="Sabat G."/>
            <person name="Barrett-Wilt G.A."/>
            <person name="Wells G.B."/>
            <person name="Sussman M.R."/>
        </authorList>
    </citation>
    <scope>NUCLEOTIDE SEQUENCE [LARGE SCALE GENOMIC DNA]</scope>
</reference>
<evidence type="ECO:0000313" key="3">
    <source>
        <dbReference type="Ensembl" id="ENSEEEP00000051034.2"/>
    </source>
</evidence>
<dbReference type="STRING" id="8005.ENSEEEP00000051034"/>
<sequence length="503" mass="55450">MPKEECKVASVCKHKERKPKKPHYIPRPFGKPYNYKCFQCPFTCMEKSHLYNHMKYSLCKNSLSLLIESDWPYKKEANGMASENPELVEECLRGGAKRPKHEAELVMADAFSLEEQLLRAHSVEVEAKLRHYRLSKTCLSGTTSLLSEQWRILSNQSLTNKAKSESAPNSLPCYPPPLPPGHGDCPDTSSLNLSLLGVGYQLTPGLFSYLNPALGTAAIGALPFLASAAQLTHAHTHTHSDRTLLPPRLYYPFLCEQMPGSTTPATAAGDPVKAAKPSSATVDAPAPTHTPKLNMPRLQEGNSVVALLRDLSSALREYQRTEQQVALLPEQRHLWAQLGKIRSDLSHVQQALERTARHSEGPLDLSVKKDPVAMTATGGSFRQGVPGGRKELKDEMCSDTEEEDEAEVEGERRDTKERRKHSLDMLIKLNHAGVSLVKSAVPMVKAEVLPGGGLDLQAEEAEALWHRTTTKCEADSSVLLCTKTPNHPPSIHHLDAVCSPDNH</sequence>
<feature type="region of interest" description="Disordered" evidence="1">
    <location>
        <begin position="375"/>
        <end position="418"/>
    </location>
</feature>
<dbReference type="Ensembl" id="ENSEEET00000051590.2">
    <property type="protein sequence ID" value="ENSEEEP00000051034.2"/>
    <property type="gene ID" value="ENSEEEG00000023961.2"/>
</dbReference>
<dbReference type="AlphaFoldDB" id="A0A4W4HQI7"/>
<proteinExistence type="predicted"/>
<dbReference type="PANTHER" id="PTHR14678">
    <property type="entry name" value="PROLINE-RICH PROTEIN 35-RELATED"/>
    <property type="match status" value="1"/>
</dbReference>
<protein>
    <recommendedName>
        <fullName evidence="2">Zinc finger protein 750-like zinc finger domain-containing protein</fullName>
    </recommendedName>
</protein>
<organism evidence="3 4">
    <name type="scientific">Electrophorus electricus</name>
    <name type="common">Electric eel</name>
    <name type="synonym">Gymnotus electricus</name>
    <dbReference type="NCBI Taxonomy" id="8005"/>
    <lineage>
        <taxon>Eukaryota</taxon>
        <taxon>Metazoa</taxon>
        <taxon>Chordata</taxon>
        <taxon>Craniata</taxon>
        <taxon>Vertebrata</taxon>
        <taxon>Euteleostomi</taxon>
        <taxon>Actinopterygii</taxon>
        <taxon>Neopterygii</taxon>
        <taxon>Teleostei</taxon>
        <taxon>Ostariophysi</taxon>
        <taxon>Gymnotiformes</taxon>
        <taxon>Gymnotoidei</taxon>
        <taxon>Gymnotidae</taxon>
        <taxon>Electrophorus</taxon>
    </lineage>
</organism>
<name>A0A4W4HQI7_ELEEL</name>
<reference evidence="4" key="1">
    <citation type="journal article" date="2014" name="Science">
        <title>Nonhuman genetics. Genomic basis for the convergent evolution of electric organs.</title>
        <authorList>
            <person name="Gallant J.R."/>
            <person name="Traeger L.L."/>
            <person name="Volkening J.D."/>
            <person name="Moffett H."/>
            <person name="Chen P.H."/>
            <person name="Novina C.D."/>
            <person name="Phillips G.N.Jr."/>
            <person name="Anand R."/>
            <person name="Wells G.B."/>
            <person name="Pinch M."/>
            <person name="Guth R."/>
            <person name="Unguez G.A."/>
            <person name="Albert J.S."/>
            <person name="Zakon H.H."/>
            <person name="Samanta M.P."/>
            <person name="Sussman M.R."/>
        </authorList>
    </citation>
    <scope>NUCLEOTIDE SEQUENCE [LARGE SCALE GENOMIC DNA]</scope>
</reference>
<dbReference type="InterPro" id="IPR039064">
    <property type="entry name" value="ZNF750_Znf"/>
</dbReference>